<proteinExistence type="predicted"/>
<dbReference type="RefSeq" id="WP_188368096.1">
    <property type="nucleotide sequence ID" value="NZ_BMDT01000009.1"/>
</dbReference>
<dbReference type="Pfam" id="PF06279">
    <property type="entry name" value="DUF1033"/>
    <property type="match status" value="1"/>
</dbReference>
<dbReference type="AlphaFoldDB" id="A0A917JFG1"/>
<comment type="caution">
    <text evidence="1">The sequence shown here is derived from an EMBL/GenBank/DDBJ whole genome shotgun (WGS) entry which is preliminary data.</text>
</comment>
<reference evidence="1" key="1">
    <citation type="journal article" date="2014" name="Int. J. Syst. Evol. Microbiol.">
        <title>Complete genome sequence of Corynebacterium casei LMG S-19264T (=DSM 44701T), isolated from a smear-ripened cheese.</title>
        <authorList>
            <consortium name="US DOE Joint Genome Institute (JGI-PGF)"/>
            <person name="Walter F."/>
            <person name="Albersmeier A."/>
            <person name="Kalinowski J."/>
            <person name="Ruckert C."/>
        </authorList>
    </citation>
    <scope>NUCLEOTIDE SEQUENCE</scope>
    <source>
        <strain evidence="1">CCM 8433</strain>
    </source>
</reference>
<accession>A0A917JFG1</accession>
<name>A0A917JFG1_9ENTE</name>
<keyword evidence="1" id="KW-0238">DNA-binding</keyword>
<dbReference type="GO" id="GO:0003677">
    <property type="term" value="F:DNA binding"/>
    <property type="evidence" value="ECO:0007669"/>
    <property type="project" value="UniProtKB-KW"/>
</dbReference>
<dbReference type="Proteomes" id="UP000622610">
    <property type="component" value="Unassembled WGS sequence"/>
</dbReference>
<keyword evidence="2" id="KW-1185">Reference proteome</keyword>
<protein>
    <submittedName>
        <fullName evidence="1">DNA-binding protein</fullName>
    </submittedName>
</protein>
<sequence length="121" mass="14575">MYQVLTMYGENEPWWFFDDWQESVREIQQFSTFEDAQAAYRKQWETLRAKYEHVHIKPNFLTAFWNDGEEYWCEDCVEGLQLFLGLALLKDNKALTVEVDRAFYEGISEKEKEKVCVRKQA</sequence>
<dbReference type="EMBL" id="BMDT01000009">
    <property type="protein sequence ID" value="GGI66265.1"/>
    <property type="molecule type" value="Genomic_DNA"/>
</dbReference>
<reference evidence="1" key="2">
    <citation type="submission" date="2020-09" db="EMBL/GenBank/DDBJ databases">
        <authorList>
            <person name="Sun Q."/>
            <person name="Sedlacek I."/>
        </authorList>
    </citation>
    <scope>NUCLEOTIDE SEQUENCE</scope>
    <source>
        <strain evidence="1">CCM 8433</strain>
    </source>
</reference>
<organism evidence="1 2">
    <name type="scientific">Enterococcus alcedinis</name>
    <dbReference type="NCBI Taxonomy" id="1274384"/>
    <lineage>
        <taxon>Bacteria</taxon>
        <taxon>Bacillati</taxon>
        <taxon>Bacillota</taxon>
        <taxon>Bacilli</taxon>
        <taxon>Lactobacillales</taxon>
        <taxon>Enterococcaceae</taxon>
        <taxon>Enterococcus</taxon>
    </lineage>
</organism>
<evidence type="ECO:0000313" key="2">
    <source>
        <dbReference type="Proteomes" id="UP000622610"/>
    </source>
</evidence>
<gene>
    <name evidence="1" type="ORF">GCM10011482_19190</name>
</gene>
<evidence type="ECO:0000313" key="1">
    <source>
        <dbReference type="EMBL" id="GGI66265.1"/>
    </source>
</evidence>
<dbReference type="InterPro" id="IPR010434">
    <property type="entry name" value="DUF1033"/>
</dbReference>